<evidence type="ECO:0000259" key="8">
    <source>
        <dbReference type="PROSITE" id="PS51635"/>
    </source>
</evidence>
<dbReference type="PANTHER" id="PTHR24185">
    <property type="entry name" value="CALCIUM-INDEPENDENT PHOSPHOLIPASE A2-GAMMA"/>
    <property type="match status" value="1"/>
</dbReference>
<keyword evidence="5 7" id="KW-0442">Lipid degradation</keyword>
<feature type="short sequence motif" description="DGA/G" evidence="7">
    <location>
        <begin position="588"/>
        <end position="590"/>
    </location>
</feature>
<protein>
    <submittedName>
        <fullName evidence="9">FabD/lysophospholipase-like protein</fullName>
    </submittedName>
</protein>
<dbReference type="GO" id="GO:0046486">
    <property type="term" value="P:glycerolipid metabolic process"/>
    <property type="evidence" value="ECO:0007669"/>
    <property type="project" value="UniProtKB-ARBA"/>
</dbReference>
<keyword evidence="10" id="KW-1185">Reference proteome</keyword>
<dbReference type="InterPro" id="IPR016035">
    <property type="entry name" value="Acyl_Trfase/lysoPLipase"/>
</dbReference>
<comment type="caution">
    <text evidence="9">The sequence shown here is derived from an EMBL/GenBank/DDBJ whole genome shotgun (WGS) entry which is preliminary data.</text>
</comment>
<dbReference type="CDD" id="cd07199">
    <property type="entry name" value="Pat17_PNPLA8_PNPLA9_like"/>
    <property type="match status" value="1"/>
</dbReference>
<dbReference type="GO" id="GO:0047499">
    <property type="term" value="F:calcium-independent phospholipase A2 activity"/>
    <property type="evidence" value="ECO:0007669"/>
    <property type="project" value="TreeGrafter"/>
</dbReference>
<keyword evidence="1" id="KW-0479">Metal-binding</keyword>
<dbReference type="GO" id="GO:0016042">
    <property type="term" value="P:lipid catabolic process"/>
    <property type="evidence" value="ECO:0007669"/>
    <property type="project" value="UniProtKB-UniRule"/>
</dbReference>
<reference evidence="9" key="1">
    <citation type="journal article" date="2020" name="Stud. Mycol.">
        <title>101 Dothideomycetes genomes: a test case for predicting lifestyles and emergence of pathogens.</title>
        <authorList>
            <person name="Haridas S."/>
            <person name="Albert R."/>
            <person name="Binder M."/>
            <person name="Bloem J."/>
            <person name="Labutti K."/>
            <person name="Salamov A."/>
            <person name="Andreopoulos B."/>
            <person name="Baker S."/>
            <person name="Barry K."/>
            <person name="Bills G."/>
            <person name="Bluhm B."/>
            <person name="Cannon C."/>
            <person name="Castanera R."/>
            <person name="Culley D."/>
            <person name="Daum C."/>
            <person name="Ezra D."/>
            <person name="Gonzalez J."/>
            <person name="Henrissat B."/>
            <person name="Kuo A."/>
            <person name="Liang C."/>
            <person name="Lipzen A."/>
            <person name="Lutzoni F."/>
            <person name="Magnuson J."/>
            <person name="Mondo S."/>
            <person name="Nolan M."/>
            <person name="Ohm R."/>
            <person name="Pangilinan J."/>
            <person name="Park H.-J."/>
            <person name="Ramirez L."/>
            <person name="Alfaro M."/>
            <person name="Sun H."/>
            <person name="Tritt A."/>
            <person name="Yoshinaga Y."/>
            <person name="Zwiers L.-H."/>
            <person name="Turgeon B."/>
            <person name="Goodwin S."/>
            <person name="Spatafora J."/>
            <person name="Crous P."/>
            <person name="Grigoriev I."/>
        </authorList>
    </citation>
    <scope>NUCLEOTIDE SEQUENCE</scope>
    <source>
        <strain evidence="9">CBS 110217</strain>
    </source>
</reference>
<evidence type="ECO:0000313" key="10">
    <source>
        <dbReference type="Proteomes" id="UP000799777"/>
    </source>
</evidence>
<organism evidence="9 10">
    <name type="scientific">Setomelanomma holmii</name>
    <dbReference type="NCBI Taxonomy" id="210430"/>
    <lineage>
        <taxon>Eukaryota</taxon>
        <taxon>Fungi</taxon>
        <taxon>Dikarya</taxon>
        <taxon>Ascomycota</taxon>
        <taxon>Pezizomycotina</taxon>
        <taxon>Dothideomycetes</taxon>
        <taxon>Pleosporomycetidae</taxon>
        <taxon>Pleosporales</taxon>
        <taxon>Pleosporineae</taxon>
        <taxon>Phaeosphaeriaceae</taxon>
        <taxon>Setomelanomma</taxon>
    </lineage>
</organism>
<gene>
    <name evidence="9" type="ORF">EK21DRAFT_68646</name>
</gene>
<dbReference type="GO" id="GO:0016020">
    <property type="term" value="C:membrane"/>
    <property type="evidence" value="ECO:0007669"/>
    <property type="project" value="TreeGrafter"/>
</dbReference>
<evidence type="ECO:0000256" key="5">
    <source>
        <dbReference type="ARBA" id="ARBA00022963"/>
    </source>
</evidence>
<keyword evidence="4" id="KW-0862">Zinc</keyword>
<evidence type="ECO:0000256" key="1">
    <source>
        <dbReference type="ARBA" id="ARBA00022723"/>
    </source>
</evidence>
<dbReference type="EMBL" id="ML978206">
    <property type="protein sequence ID" value="KAF2028954.1"/>
    <property type="molecule type" value="Genomic_DNA"/>
</dbReference>
<dbReference type="SUPFAM" id="SSF52151">
    <property type="entry name" value="FabD/lysophospholipase-like"/>
    <property type="match status" value="1"/>
</dbReference>
<evidence type="ECO:0000256" key="6">
    <source>
        <dbReference type="ARBA" id="ARBA00023098"/>
    </source>
</evidence>
<dbReference type="PROSITE" id="PS51635">
    <property type="entry name" value="PNPLA"/>
    <property type="match status" value="1"/>
</dbReference>
<dbReference type="GO" id="GO:0008270">
    <property type="term" value="F:zinc ion binding"/>
    <property type="evidence" value="ECO:0007669"/>
    <property type="project" value="UniProtKB-KW"/>
</dbReference>
<accession>A0A9P4H797</accession>
<evidence type="ECO:0000256" key="2">
    <source>
        <dbReference type="ARBA" id="ARBA00022771"/>
    </source>
</evidence>
<evidence type="ECO:0000256" key="4">
    <source>
        <dbReference type="ARBA" id="ARBA00022833"/>
    </source>
</evidence>
<dbReference type="PROSITE" id="PS00518">
    <property type="entry name" value="ZF_RING_1"/>
    <property type="match status" value="1"/>
</dbReference>
<dbReference type="Gene3D" id="3.40.1090.10">
    <property type="entry name" value="Cytosolic phospholipase A2 catalytic domain"/>
    <property type="match status" value="1"/>
</dbReference>
<dbReference type="GO" id="GO:0019369">
    <property type="term" value="P:arachidonate metabolic process"/>
    <property type="evidence" value="ECO:0007669"/>
    <property type="project" value="TreeGrafter"/>
</dbReference>
<dbReference type="Pfam" id="PF01734">
    <property type="entry name" value="Patatin"/>
    <property type="match status" value="1"/>
</dbReference>
<feature type="short sequence motif" description="GXSXG" evidence="7">
    <location>
        <begin position="430"/>
        <end position="434"/>
    </location>
</feature>
<keyword evidence="3 7" id="KW-0378">Hydrolase</keyword>
<keyword evidence="2" id="KW-0863">Zinc-finger</keyword>
<dbReference type="AlphaFoldDB" id="A0A9P4H797"/>
<dbReference type="PANTHER" id="PTHR24185:SF1">
    <property type="entry name" value="CALCIUM-INDEPENDENT PHOSPHOLIPASE A2-GAMMA"/>
    <property type="match status" value="1"/>
</dbReference>
<dbReference type="InterPro" id="IPR017907">
    <property type="entry name" value="Znf_RING_CS"/>
</dbReference>
<feature type="active site" description="Nucleophile" evidence="7">
    <location>
        <position position="432"/>
    </location>
</feature>
<proteinExistence type="predicted"/>
<evidence type="ECO:0000313" key="9">
    <source>
        <dbReference type="EMBL" id="KAF2028954.1"/>
    </source>
</evidence>
<dbReference type="OrthoDB" id="194358at2759"/>
<dbReference type="Proteomes" id="UP000799777">
    <property type="component" value="Unassembled WGS sequence"/>
</dbReference>
<evidence type="ECO:0000256" key="7">
    <source>
        <dbReference type="PROSITE-ProRule" id="PRU01161"/>
    </source>
</evidence>
<sequence>MIFDCEITSSTSCGFRPDSAKCAPHTVEWFREEQPSPTIFSDYIISYVLAPVSSVLCFFAVDMDGLSGVIRRLADQAMLPKTHNAPHSTLPRVLIIVETMSRSPEKSNKSVEDLVIHEMVRSKSPSSIEDASRQLEKSFHSIHVVNFRKGSSQRSKAAKLYKRLKMLQQNVYWARRTSSYLFIDRHVNIFLSRLVTKFCQKRECFDFLREACPNQFDGSQLKEHIEECLSLLPGQNWLWKVVAPLLASAFCLASYPPGSHTICAYSNDANLQNSFITAMTVAMEENFRQLDFNCTTQSSLSQHSECLRSLWPHLARIKSFRSCFSCFMFMPEKVFDCGHAICNVCVRRFGQRSSEGHHDFSMDCCILCGSIQPALKSTFRLTPPTAGIRVLCVDGGGVRGVIPLVFLQHLEQEVKFLGCSIRDMFDYVCGTSAGGLIAMGIFLMQWDTSQCLSKFEEISSKIFHAERENVSWSQKIQRLVRVCLQDHRYNLSPIERAFVPITGSAATMFNPLRSDLKIAVTATSVRANRPCVISNYNGGPRSDDNNYSHVRAARRCHDIRISDAAACTSAAPFFFKSKDIDNLDTFQDGGLRHNCPAFLASWECGILWPDKGRMFESNRSQVDHLVSLGTGTSLSQKYEIGPHTPVKDRFFHRLVGNYKCHLDGEEQWRTFKRCIPLEARDRYFRLNVPLRGCEPALDDVAAMQHLKILAQAHLLTDAQGSLIKNTMIASCFYLELDSISPLEGGSFQCQGTIFCRLSLDIPGRRALNQALLKSHAFFVVNGHGFPCARSLQKGSPMFRSSLDFIVKSMDDKVEVCITGVTDQPTVISGMPTHASALMKAQSMGLPFGCINHTVLERPLPLKPAGCKRKIGDI</sequence>
<evidence type="ECO:0000256" key="3">
    <source>
        <dbReference type="ARBA" id="ARBA00022801"/>
    </source>
</evidence>
<dbReference type="InterPro" id="IPR002641">
    <property type="entry name" value="PNPLA_dom"/>
</dbReference>
<name>A0A9P4H797_9PLEO</name>
<feature type="domain" description="PNPLA" evidence="8">
    <location>
        <begin position="391"/>
        <end position="601"/>
    </location>
</feature>
<feature type="short sequence motif" description="GXGXXG" evidence="7">
    <location>
        <begin position="395"/>
        <end position="400"/>
    </location>
</feature>
<keyword evidence="6 7" id="KW-0443">Lipid metabolism</keyword>
<feature type="active site" description="Proton acceptor" evidence="7">
    <location>
        <position position="588"/>
    </location>
</feature>